<evidence type="ECO:0000313" key="1">
    <source>
        <dbReference type="EMBL" id="MBW0468939.1"/>
    </source>
</evidence>
<accession>A0A9Q3GJ27</accession>
<name>A0A9Q3GJ27_9BASI</name>
<keyword evidence="2" id="KW-1185">Reference proteome</keyword>
<evidence type="ECO:0000313" key="2">
    <source>
        <dbReference type="Proteomes" id="UP000765509"/>
    </source>
</evidence>
<evidence type="ECO:0008006" key="3">
    <source>
        <dbReference type="Google" id="ProtNLM"/>
    </source>
</evidence>
<comment type="caution">
    <text evidence="1">The sequence shown here is derived from an EMBL/GenBank/DDBJ whole genome shotgun (WGS) entry which is preliminary data.</text>
</comment>
<gene>
    <name evidence="1" type="ORF">O181_008654</name>
</gene>
<protein>
    <recommendedName>
        <fullName evidence="3">Integrase catalytic domain-containing protein</fullName>
    </recommendedName>
</protein>
<organism evidence="1 2">
    <name type="scientific">Austropuccinia psidii MF-1</name>
    <dbReference type="NCBI Taxonomy" id="1389203"/>
    <lineage>
        <taxon>Eukaryota</taxon>
        <taxon>Fungi</taxon>
        <taxon>Dikarya</taxon>
        <taxon>Basidiomycota</taxon>
        <taxon>Pucciniomycotina</taxon>
        <taxon>Pucciniomycetes</taxon>
        <taxon>Pucciniales</taxon>
        <taxon>Sphaerophragmiaceae</taxon>
        <taxon>Austropuccinia</taxon>
    </lineage>
</organism>
<proteinExistence type="predicted"/>
<dbReference type="OrthoDB" id="2273864at2759"/>
<dbReference type="EMBL" id="AVOT02002025">
    <property type="protein sequence ID" value="MBW0468939.1"/>
    <property type="molecule type" value="Genomic_DNA"/>
</dbReference>
<dbReference type="AlphaFoldDB" id="A0A9Q3GJ27"/>
<reference evidence="1" key="1">
    <citation type="submission" date="2021-03" db="EMBL/GenBank/DDBJ databases">
        <title>Draft genome sequence of rust myrtle Austropuccinia psidii MF-1, a brazilian biotype.</title>
        <authorList>
            <person name="Quecine M.C."/>
            <person name="Pachon D.M.R."/>
            <person name="Bonatelli M.L."/>
            <person name="Correr F.H."/>
            <person name="Franceschini L.M."/>
            <person name="Leite T.F."/>
            <person name="Margarido G.R.A."/>
            <person name="Almeida C.A."/>
            <person name="Ferrarezi J.A."/>
            <person name="Labate C.A."/>
        </authorList>
    </citation>
    <scope>NUCLEOTIDE SEQUENCE</scope>
    <source>
        <strain evidence="1">MF-1</strain>
    </source>
</reference>
<dbReference type="Proteomes" id="UP000765509">
    <property type="component" value="Unassembled WGS sequence"/>
</dbReference>
<sequence length="76" mass="8721">MDLVKALTPAGDGSYNAYLVLVYRYRKTLMLLPCHKTDTAMDTAIIIWNRVISDTDLFKNNIRDPKFTSALWKKSP</sequence>